<keyword evidence="2" id="KW-1003">Cell membrane</keyword>
<gene>
    <name evidence="11" type="ORF">O3M35_011705</name>
</gene>
<sequence>MVDKKRYSGKIIKQKYTDAYIKLISTAGLTYGVLRSSYEWLTGQYDNAEYRDGIVRIMPLPLWFPFDIESKAHYIGAICLETYNTILNCLHSVCQEVPLISISEELCSEFQILAKGIEIFDQRAAALYKILYGNITEGNQIDKKKFERCIQLCLRDSVRHHVILKRTYEDLMRLFKIPLALCIFSSALMLCFSGISFTDESVPINVKCIFFVILTVEIAYTFIFCWYGQKIQDSSSEIGEVIYKTNWYKYPESVKRYILIMQPCAQRPLKLTAAGFIDVELPTFLDVSKQHYFNITRTK</sequence>
<feature type="transmembrane region" description="Helical" evidence="10">
    <location>
        <begin position="209"/>
        <end position="227"/>
    </location>
</feature>
<evidence type="ECO:0000256" key="10">
    <source>
        <dbReference type="SAM" id="Phobius"/>
    </source>
</evidence>
<evidence type="ECO:0000256" key="5">
    <source>
        <dbReference type="ARBA" id="ARBA00022725"/>
    </source>
</evidence>
<keyword evidence="5" id="KW-0552">Olfaction</keyword>
<reference evidence="11 12" key="1">
    <citation type="submission" date="2022-12" db="EMBL/GenBank/DDBJ databases">
        <title>Chromosome-level genome assembly of true bugs.</title>
        <authorList>
            <person name="Ma L."/>
            <person name="Li H."/>
        </authorList>
    </citation>
    <scope>NUCLEOTIDE SEQUENCE [LARGE SCALE GENOMIC DNA]</scope>
    <source>
        <strain evidence="11">Lab_2022b</strain>
    </source>
</reference>
<evidence type="ECO:0000256" key="8">
    <source>
        <dbReference type="ARBA" id="ARBA00023170"/>
    </source>
</evidence>
<proteinExistence type="predicted"/>
<organism evidence="11 12">
    <name type="scientific">Rhynocoris fuscipes</name>
    <dbReference type="NCBI Taxonomy" id="488301"/>
    <lineage>
        <taxon>Eukaryota</taxon>
        <taxon>Metazoa</taxon>
        <taxon>Ecdysozoa</taxon>
        <taxon>Arthropoda</taxon>
        <taxon>Hexapoda</taxon>
        <taxon>Insecta</taxon>
        <taxon>Pterygota</taxon>
        <taxon>Neoptera</taxon>
        <taxon>Paraneoptera</taxon>
        <taxon>Hemiptera</taxon>
        <taxon>Heteroptera</taxon>
        <taxon>Panheteroptera</taxon>
        <taxon>Cimicomorpha</taxon>
        <taxon>Reduviidae</taxon>
        <taxon>Harpactorinae</taxon>
        <taxon>Harpactorini</taxon>
        <taxon>Rhynocoris</taxon>
    </lineage>
</organism>
<evidence type="ECO:0000313" key="12">
    <source>
        <dbReference type="Proteomes" id="UP001461498"/>
    </source>
</evidence>
<dbReference type="GO" id="GO:0005549">
    <property type="term" value="F:odorant binding"/>
    <property type="evidence" value="ECO:0007669"/>
    <property type="project" value="InterPro"/>
</dbReference>
<dbReference type="AlphaFoldDB" id="A0AAW1CW70"/>
<evidence type="ECO:0000313" key="11">
    <source>
        <dbReference type="EMBL" id="KAK9503053.1"/>
    </source>
</evidence>
<keyword evidence="9" id="KW-0807">Transducer</keyword>
<dbReference type="GO" id="GO:0007165">
    <property type="term" value="P:signal transduction"/>
    <property type="evidence" value="ECO:0007669"/>
    <property type="project" value="UniProtKB-KW"/>
</dbReference>
<evidence type="ECO:0000256" key="4">
    <source>
        <dbReference type="ARBA" id="ARBA00022692"/>
    </source>
</evidence>
<dbReference type="GO" id="GO:0005886">
    <property type="term" value="C:plasma membrane"/>
    <property type="evidence" value="ECO:0007669"/>
    <property type="project" value="UniProtKB-SubCell"/>
</dbReference>
<protein>
    <recommendedName>
        <fullName evidence="13">Odorant receptor</fullName>
    </recommendedName>
</protein>
<keyword evidence="3" id="KW-0716">Sensory transduction</keyword>
<name>A0AAW1CW70_9HEMI</name>
<dbReference type="InterPro" id="IPR004117">
    <property type="entry name" value="7tm6_olfct_rcpt"/>
</dbReference>
<comment type="caution">
    <text evidence="11">The sequence shown here is derived from an EMBL/GenBank/DDBJ whole genome shotgun (WGS) entry which is preliminary data.</text>
</comment>
<keyword evidence="6 10" id="KW-1133">Transmembrane helix</keyword>
<evidence type="ECO:0000256" key="3">
    <source>
        <dbReference type="ARBA" id="ARBA00022606"/>
    </source>
</evidence>
<keyword evidence="12" id="KW-1185">Reference proteome</keyword>
<dbReference type="EMBL" id="JAPXFL010000008">
    <property type="protein sequence ID" value="KAK9503053.1"/>
    <property type="molecule type" value="Genomic_DNA"/>
</dbReference>
<comment type="subcellular location">
    <subcellularLocation>
        <location evidence="1">Cell membrane</location>
        <topology evidence="1">Multi-pass membrane protein</topology>
    </subcellularLocation>
</comment>
<accession>A0AAW1CW70</accession>
<dbReference type="Pfam" id="PF02949">
    <property type="entry name" value="7tm_6"/>
    <property type="match status" value="1"/>
</dbReference>
<evidence type="ECO:0000256" key="7">
    <source>
        <dbReference type="ARBA" id="ARBA00023136"/>
    </source>
</evidence>
<evidence type="ECO:0000256" key="1">
    <source>
        <dbReference type="ARBA" id="ARBA00004651"/>
    </source>
</evidence>
<dbReference type="PANTHER" id="PTHR21137">
    <property type="entry name" value="ODORANT RECEPTOR"/>
    <property type="match status" value="1"/>
</dbReference>
<keyword evidence="7 10" id="KW-0472">Membrane</keyword>
<dbReference type="Proteomes" id="UP001461498">
    <property type="component" value="Unassembled WGS sequence"/>
</dbReference>
<dbReference type="PANTHER" id="PTHR21137:SF35">
    <property type="entry name" value="ODORANT RECEPTOR 19A-RELATED"/>
    <property type="match status" value="1"/>
</dbReference>
<evidence type="ECO:0000256" key="9">
    <source>
        <dbReference type="ARBA" id="ARBA00023224"/>
    </source>
</evidence>
<dbReference type="GO" id="GO:0004984">
    <property type="term" value="F:olfactory receptor activity"/>
    <property type="evidence" value="ECO:0007669"/>
    <property type="project" value="InterPro"/>
</dbReference>
<keyword evidence="8" id="KW-0675">Receptor</keyword>
<evidence type="ECO:0000256" key="6">
    <source>
        <dbReference type="ARBA" id="ARBA00022989"/>
    </source>
</evidence>
<keyword evidence="4 10" id="KW-0812">Transmembrane</keyword>
<evidence type="ECO:0008006" key="13">
    <source>
        <dbReference type="Google" id="ProtNLM"/>
    </source>
</evidence>
<evidence type="ECO:0000256" key="2">
    <source>
        <dbReference type="ARBA" id="ARBA00022475"/>
    </source>
</evidence>
<feature type="transmembrane region" description="Helical" evidence="10">
    <location>
        <begin position="174"/>
        <end position="197"/>
    </location>
</feature>